<keyword evidence="4" id="KW-1185">Reference proteome</keyword>
<organism evidence="3 4">
    <name type="scientific">Seminavis robusta</name>
    <dbReference type="NCBI Taxonomy" id="568900"/>
    <lineage>
        <taxon>Eukaryota</taxon>
        <taxon>Sar</taxon>
        <taxon>Stramenopiles</taxon>
        <taxon>Ochrophyta</taxon>
        <taxon>Bacillariophyta</taxon>
        <taxon>Bacillariophyceae</taxon>
        <taxon>Bacillariophycidae</taxon>
        <taxon>Naviculales</taxon>
        <taxon>Naviculaceae</taxon>
        <taxon>Seminavis</taxon>
    </lineage>
</organism>
<accession>A0A9N8DV28</accession>
<feature type="transmembrane region" description="Helical" evidence="2">
    <location>
        <begin position="7"/>
        <end position="30"/>
    </location>
</feature>
<reference evidence="3" key="1">
    <citation type="submission" date="2020-06" db="EMBL/GenBank/DDBJ databases">
        <authorList>
            <consortium name="Plant Systems Biology data submission"/>
        </authorList>
    </citation>
    <scope>NUCLEOTIDE SEQUENCE</scope>
    <source>
        <strain evidence="3">D6</strain>
    </source>
</reference>
<keyword evidence="2" id="KW-0472">Membrane</keyword>
<comment type="caution">
    <text evidence="3">The sequence shown here is derived from an EMBL/GenBank/DDBJ whole genome shotgun (WGS) entry which is preliminary data.</text>
</comment>
<dbReference type="AlphaFoldDB" id="A0A9N8DV28"/>
<protein>
    <submittedName>
        <fullName evidence="3">Inherit from COG: Hemolysin-type calcium-binding</fullName>
    </submittedName>
</protein>
<keyword evidence="2" id="KW-1133">Transmembrane helix</keyword>
<name>A0A9N8DV28_9STRA</name>
<keyword evidence="2" id="KW-0812">Transmembrane</keyword>
<dbReference type="EMBL" id="CAICTM010000372">
    <property type="protein sequence ID" value="CAB9509064.1"/>
    <property type="molecule type" value="Genomic_DNA"/>
</dbReference>
<feature type="region of interest" description="Disordered" evidence="1">
    <location>
        <begin position="386"/>
        <end position="410"/>
    </location>
</feature>
<gene>
    <name evidence="3" type="ORF">SEMRO_373_G129080.1</name>
</gene>
<feature type="compositionally biased region" description="Polar residues" evidence="1">
    <location>
        <begin position="388"/>
        <end position="397"/>
    </location>
</feature>
<dbReference type="Proteomes" id="UP001153069">
    <property type="component" value="Unassembled WGS sequence"/>
</dbReference>
<evidence type="ECO:0000313" key="4">
    <source>
        <dbReference type="Proteomes" id="UP001153069"/>
    </source>
</evidence>
<proteinExistence type="predicted"/>
<evidence type="ECO:0000256" key="2">
    <source>
        <dbReference type="SAM" id="Phobius"/>
    </source>
</evidence>
<evidence type="ECO:0000256" key="1">
    <source>
        <dbReference type="SAM" id="MobiDB-lite"/>
    </source>
</evidence>
<dbReference type="OrthoDB" id="46329at2759"/>
<evidence type="ECO:0000313" key="3">
    <source>
        <dbReference type="EMBL" id="CAB9509064.1"/>
    </source>
</evidence>
<sequence length="610" mass="68104">MLTTRRLVLPATVLVALILISGLILVNVWVAERHVSSVVSFRIEGFQRVEPAKKTTSSVSTNQFYVTNAICGGCYHAIAIPEKNIRCGLLIHNLMEQKSLSLETAAETIATEHQDACVKCHPSSCTPTEKLYWRYDASQQIPHIVSSHLFPSLLPSKSRVPTTALSNLTAFFSAANSQPEPPRFLFHYNPSIVLLPPDNNHALLADHDNDPPVYVASFRVSTQQSCFYPHESKELYGGTWNRKPPTQDFLALAVLRSDLSIVHTVVVNVKTSGVFPAAEDFRLFVFGNQLYVASFDFIAPMDIWLEGDDDHHQMKEGFAILDKVFPSRLTVAIRQFPSCPVCYHRPNLKCGAKNLNYFATSTPENKSWVELWPGGPHIVQQMMLDEPCSQSRQQQQATEEESHPTYSDAEVPTQPAVAWHTMEEVMFPNMEPSEVLLARGRGGACCVSLTDPHGNSLLVGIFHTKIPKFGKRSGKRLPLWNDRGHNNATAAKVLPNQYLSRWYAFSPSPPFAVVAQSGWFCLGFPSVTQEADEPLIQATRWKTMVFGDDRHNGQLVLNCPRIHFVSGITEKHNDPSTILVAYGINDCFSRIVEMKKEDISKVLFGKMGVS</sequence>